<dbReference type="EMBL" id="JACNJZ010000051">
    <property type="protein sequence ID" value="MBC8316733.1"/>
    <property type="molecule type" value="Genomic_DNA"/>
</dbReference>
<dbReference type="NCBIfam" id="TIGR00229">
    <property type="entry name" value="sensory_box"/>
    <property type="match status" value="1"/>
</dbReference>
<accession>A0A8J6TDW0</accession>
<dbReference type="SMART" id="SM00267">
    <property type="entry name" value="GGDEF"/>
    <property type="match status" value="1"/>
</dbReference>
<dbReference type="GO" id="GO:1902201">
    <property type="term" value="P:negative regulation of bacterial-type flagellum-dependent cell motility"/>
    <property type="evidence" value="ECO:0007669"/>
    <property type="project" value="TreeGrafter"/>
</dbReference>
<evidence type="ECO:0000256" key="2">
    <source>
        <dbReference type="ARBA" id="ARBA00034247"/>
    </source>
</evidence>
<dbReference type="GO" id="GO:0052621">
    <property type="term" value="F:diguanylate cyclase activity"/>
    <property type="evidence" value="ECO:0007669"/>
    <property type="project" value="UniProtKB-EC"/>
</dbReference>
<evidence type="ECO:0000256" key="1">
    <source>
        <dbReference type="ARBA" id="ARBA00012528"/>
    </source>
</evidence>
<protein>
    <recommendedName>
        <fullName evidence="1">diguanylate cyclase</fullName>
        <ecNumber evidence="1">2.7.7.65</ecNumber>
    </recommendedName>
</protein>
<dbReference type="InterPro" id="IPR050469">
    <property type="entry name" value="Diguanylate_Cyclase"/>
</dbReference>
<proteinExistence type="predicted"/>
<dbReference type="AlphaFoldDB" id="A0A8J6TDW0"/>
<evidence type="ECO:0000313" key="6">
    <source>
        <dbReference type="EMBL" id="MBC8316733.1"/>
    </source>
</evidence>
<dbReference type="PROSITE" id="PS50113">
    <property type="entry name" value="PAC"/>
    <property type="match status" value="1"/>
</dbReference>
<dbReference type="InterPro" id="IPR035965">
    <property type="entry name" value="PAS-like_dom_sf"/>
</dbReference>
<sequence length="322" mass="36569">MTTHCTADPSTPDLASSQPVSQGQTGSHKHIDVTRLWQTTFNATDDIMVVIDRDFTIVNANKAALECFRGRNIIGEKSFQLFDNSPHPIADCPVCKVFHSGTKTSCSKQEKELNNQWFSVSSCPIKDDHGFVWQILQIYRDISENKNLHTKLEELQITDALTGLYNRRHFNELYEREFYLAARRLTGLVTLVVNIDNFKDVNSSCGHNFADFVLCELAVLLQHRVRKTDICARISGEEFAILLPDADLIEGKMIAQNIHRVAEQFIYDDENFSRQVTISIGVASYNEHSPQTMNDLLSYAESALYEAKRAGRNRVCVYEPVE</sequence>
<dbReference type="NCBIfam" id="TIGR00254">
    <property type="entry name" value="GGDEF"/>
    <property type="match status" value="1"/>
</dbReference>
<feature type="domain" description="GGDEF" evidence="5">
    <location>
        <begin position="186"/>
        <end position="320"/>
    </location>
</feature>
<dbReference type="InterPro" id="IPR000700">
    <property type="entry name" value="PAS-assoc_C"/>
</dbReference>
<gene>
    <name evidence="6" type="ORF">H8E41_02435</name>
</gene>
<dbReference type="Pfam" id="PF00990">
    <property type="entry name" value="GGDEF"/>
    <property type="match status" value="1"/>
</dbReference>
<dbReference type="Gene3D" id="3.30.70.270">
    <property type="match status" value="1"/>
</dbReference>
<dbReference type="Gene3D" id="3.30.450.20">
    <property type="entry name" value="PAS domain"/>
    <property type="match status" value="1"/>
</dbReference>
<organism evidence="6 7">
    <name type="scientific">Candidatus Desulfobia pelagia</name>
    <dbReference type="NCBI Taxonomy" id="2841692"/>
    <lineage>
        <taxon>Bacteria</taxon>
        <taxon>Pseudomonadati</taxon>
        <taxon>Thermodesulfobacteriota</taxon>
        <taxon>Desulfobulbia</taxon>
        <taxon>Desulfobulbales</taxon>
        <taxon>Desulfobulbaceae</taxon>
        <taxon>Candidatus Desulfobia</taxon>
    </lineage>
</organism>
<evidence type="ECO:0000259" key="5">
    <source>
        <dbReference type="PROSITE" id="PS50887"/>
    </source>
</evidence>
<dbReference type="InterPro" id="IPR000160">
    <property type="entry name" value="GGDEF_dom"/>
</dbReference>
<name>A0A8J6TDW0_9BACT</name>
<comment type="caution">
    <text evidence="6">The sequence shown here is derived from an EMBL/GenBank/DDBJ whole genome shotgun (WGS) entry which is preliminary data.</text>
</comment>
<feature type="domain" description="PAC" evidence="4">
    <location>
        <begin position="102"/>
        <end position="154"/>
    </location>
</feature>
<dbReference type="GO" id="GO:0043709">
    <property type="term" value="P:cell adhesion involved in single-species biofilm formation"/>
    <property type="evidence" value="ECO:0007669"/>
    <property type="project" value="TreeGrafter"/>
</dbReference>
<dbReference type="Pfam" id="PF13426">
    <property type="entry name" value="PAS_9"/>
    <property type="match status" value="1"/>
</dbReference>
<dbReference type="CDD" id="cd01949">
    <property type="entry name" value="GGDEF"/>
    <property type="match status" value="1"/>
</dbReference>
<feature type="region of interest" description="Disordered" evidence="3">
    <location>
        <begin position="1"/>
        <end position="29"/>
    </location>
</feature>
<evidence type="ECO:0000313" key="7">
    <source>
        <dbReference type="Proteomes" id="UP000614424"/>
    </source>
</evidence>
<dbReference type="FunFam" id="3.30.70.270:FF:000001">
    <property type="entry name" value="Diguanylate cyclase domain protein"/>
    <property type="match status" value="1"/>
</dbReference>
<dbReference type="SUPFAM" id="SSF55785">
    <property type="entry name" value="PYP-like sensor domain (PAS domain)"/>
    <property type="match status" value="1"/>
</dbReference>
<dbReference type="EC" id="2.7.7.65" evidence="1"/>
<evidence type="ECO:0000256" key="3">
    <source>
        <dbReference type="SAM" id="MobiDB-lite"/>
    </source>
</evidence>
<comment type="catalytic activity">
    <reaction evidence="2">
        <text>2 GTP = 3',3'-c-di-GMP + 2 diphosphate</text>
        <dbReference type="Rhea" id="RHEA:24898"/>
        <dbReference type="ChEBI" id="CHEBI:33019"/>
        <dbReference type="ChEBI" id="CHEBI:37565"/>
        <dbReference type="ChEBI" id="CHEBI:58805"/>
        <dbReference type="EC" id="2.7.7.65"/>
    </reaction>
</comment>
<feature type="compositionally biased region" description="Polar residues" evidence="3">
    <location>
        <begin position="1"/>
        <end position="26"/>
    </location>
</feature>
<dbReference type="InterPro" id="IPR043128">
    <property type="entry name" value="Rev_trsase/Diguanyl_cyclase"/>
</dbReference>
<dbReference type="PANTHER" id="PTHR45138:SF9">
    <property type="entry name" value="DIGUANYLATE CYCLASE DGCM-RELATED"/>
    <property type="match status" value="1"/>
</dbReference>
<dbReference type="PANTHER" id="PTHR45138">
    <property type="entry name" value="REGULATORY COMPONENTS OF SENSORY TRANSDUCTION SYSTEM"/>
    <property type="match status" value="1"/>
</dbReference>
<dbReference type="InterPro" id="IPR000014">
    <property type="entry name" value="PAS"/>
</dbReference>
<dbReference type="Proteomes" id="UP000614424">
    <property type="component" value="Unassembled WGS sequence"/>
</dbReference>
<dbReference type="PROSITE" id="PS50887">
    <property type="entry name" value="GGDEF"/>
    <property type="match status" value="1"/>
</dbReference>
<dbReference type="GO" id="GO:0005886">
    <property type="term" value="C:plasma membrane"/>
    <property type="evidence" value="ECO:0007669"/>
    <property type="project" value="TreeGrafter"/>
</dbReference>
<dbReference type="InterPro" id="IPR029787">
    <property type="entry name" value="Nucleotide_cyclase"/>
</dbReference>
<reference evidence="6 7" key="1">
    <citation type="submission" date="2020-08" db="EMBL/GenBank/DDBJ databases">
        <title>Bridging the membrane lipid divide: bacteria of the FCB group superphylum have the potential to synthesize archaeal ether lipids.</title>
        <authorList>
            <person name="Villanueva L."/>
            <person name="Von Meijenfeldt F.A.B."/>
            <person name="Westbye A.B."/>
            <person name="Yadav S."/>
            <person name="Hopmans E.C."/>
            <person name="Dutilh B.E."/>
            <person name="Sinninghe Damste J.S."/>
        </authorList>
    </citation>
    <scope>NUCLEOTIDE SEQUENCE [LARGE SCALE GENOMIC DNA]</scope>
    <source>
        <strain evidence="6">NIOZ-UU47</strain>
    </source>
</reference>
<evidence type="ECO:0000259" key="4">
    <source>
        <dbReference type="PROSITE" id="PS50113"/>
    </source>
</evidence>
<dbReference type="SUPFAM" id="SSF55073">
    <property type="entry name" value="Nucleotide cyclase"/>
    <property type="match status" value="1"/>
</dbReference>